<evidence type="ECO:0000256" key="1">
    <source>
        <dbReference type="ARBA" id="ARBA00009902"/>
    </source>
</evidence>
<dbReference type="InterPro" id="IPR013148">
    <property type="entry name" value="Glyco_hydro_32_N"/>
</dbReference>
<dbReference type="GO" id="GO:0051669">
    <property type="term" value="F:fructan beta-fructosidase activity"/>
    <property type="evidence" value="ECO:0007669"/>
    <property type="project" value="UniProtKB-EC"/>
</dbReference>
<dbReference type="InterPro" id="IPR001362">
    <property type="entry name" value="Glyco_hydro_32"/>
</dbReference>
<dbReference type="AlphaFoldDB" id="A0A518AUD5"/>
<evidence type="ECO:0000313" key="7">
    <source>
        <dbReference type="EMBL" id="QDU58341.1"/>
    </source>
</evidence>
<dbReference type="EC" id="3.2.1.80" evidence="7"/>
<dbReference type="Proteomes" id="UP000315750">
    <property type="component" value="Chromosome"/>
</dbReference>
<dbReference type="KEGG" id="amuc:Pan181_45750"/>
<dbReference type="OrthoDB" id="9759709at2"/>
<evidence type="ECO:0000256" key="3">
    <source>
        <dbReference type="ARBA" id="ARBA00023295"/>
    </source>
</evidence>
<evidence type="ECO:0000256" key="2">
    <source>
        <dbReference type="ARBA" id="ARBA00022801"/>
    </source>
</evidence>
<dbReference type="GO" id="GO:0005737">
    <property type="term" value="C:cytoplasm"/>
    <property type="evidence" value="ECO:0007669"/>
    <property type="project" value="TreeGrafter"/>
</dbReference>
<dbReference type="Gene3D" id="2.115.10.20">
    <property type="entry name" value="Glycosyl hydrolase domain, family 43"/>
    <property type="match status" value="1"/>
</dbReference>
<accession>A0A518AUD5</accession>
<comment type="similarity">
    <text evidence="1 4">Belongs to the glycosyl hydrolase 32 family.</text>
</comment>
<dbReference type="PANTHER" id="PTHR42800:SF1">
    <property type="entry name" value="EXOINULINASE INUD (AFU_ORTHOLOGUE AFUA_5G00480)"/>
    <property type="match status" value="1"/>
</dbReference>
<dbReference type="GO" id="GO:0004575">
    <property type="term" value="F:sucrose alpha-glucosidase activity"/>
    <property type="evidence" value="ECO:0007669"/>
    <property type="project" value="TreeGrafter"/>
</dbReference>
<dbReference type="SUPFAM" id="SSF49899">
    <property type="entry name" value="Concanavalin A-like lectins/glucanases"/>
    <property type="match status" value="1"/>
</dbReference>
<dbReference type="Pfam" id="PF08244">
    <property type="entry name" value="Glyco_hydro_32C"/>
    <property type="match status" value="1"/>
</dbReference>
<dbReference type="GO" id="GO:0005987">
    <property type="term" value="P:sucrose catabolic process"/>
    <property type="evidence" value="ECO:0007669"/>
    <property type="project" value="TreeGrafter"/>
</dbReference>
<feature type="domain" description="Glycosyl hydrolase family 32 N-terminal" evidence="5">
    <location>
        <begin position="287"/>
        <end position="585"/>
    </location>
</feature>
<name>A0A518AUD5_9BACT</name>
<gene>
    <name evidence="7" type="primary">sacC</name>
    <name evidence="7" type="ORF">Pan181_45750</name>
</gene>
<dbReference type="PANTHER" id="PTHR42800">
    <property type="entry name" value="EXOINULINASE INUD (AFU_ORTHOLOGUE AFUA_5G00480)"/>
    <property type="match status" value="1"/>
</dbReference>
<sequence length="742" mass="82724">MQLTKSGSLAAVFFQWNPPATRKLAGFCHEIDLLPQGIIVYSGRQIGCLNLPNAGKLHRPPSMILRDMKFSIATATLVSLALLSLSPSYAEEPLFENSGFESGTLHNWTPEGEAFAVQPTKGDNPSLRGRESSWHEGEYWVGGYEAYTKDSGTPGQTRGDQFTGTLTSTEFVIQQPYLSFLISGGKQPGKLGVKLVCGDIERELATGCDSETLRRCNAEVSDLVGRRAKLVIYDNSTGQWGHLNADAFVGSAEPLADESQAFAFSKLVRAELYDDINYSEPLRPQFHFTSGRNWINDPNGMVFNGQQYHLFFQHNPASTEWGNMTWGHATSPDMIHWTQHPHALLPYRIDGQAGTVFSGTAIIDHNNSLGKQQGDTPTMCAFFTFACEPRFYQALAYSTDLGHTWTYWNEGRPVVENQGFDAGERDPKVFWHEPSQKWVMALWVQQNPGRVRFFTSTNLTEWTFASDLMRDWAFECMDLITLPVDGDPAKTKVVLYDASFDYEVGQFDGKTFHTEAGPFVAGGGDFYAAQTFNNHPTGRAVQIGWMRGGPNPERVYQLPFNGQMSFPCDLTLHTHNNQPRLHAWPVAEIASLVDTTLEFSDVTLSPGDNLLEQVEKLDLVDLEIDFAPEASSELVLDLGRATVRYDATSQKLYLPAVDGEGHAREVVAFENLKPRDGSIRLRLLVDRLSVEAFVFDGERFYASYYNPTVGDDAVSITSQHGTTTIRSLKLNQLHSAWPSTKR</sequence>
<dbReference type="CDD" id="cd18622">
    <property type="entry name" value="GH32_Inu-like"/>
    <property type="match status" value="1"/>
</dbReference>
<protein>
    <submittedName>
        <fullName evidence="7">Levanase</fullName>
        <ecNumber evidence="7">3.2.1.80</ecNumber>
    </submittedName>
</protein>
<dbReference type="SMART" id="SM00640">
    <property type="entry name" value="Glyco_32"/>
    <property type="match status" value="1"/>
</dbReference>
<evidence type="ECO:0000256" key="4">
    <source>
        <dbReference type="RuleBase" id="RU362110"/>
    </source>
</evidence>
<dbReference type="InterPro" id="IPR013189">
    <property type="entry name" value="Glyco_hydro_32_C"/>
</dbReference>
<dbReference type="SUPFAM" id="SSF75005">
    <property type="entry name" value="Arabinanase/levansucrase/invertase"/>
    <property type="match status" value="1"/>
</dbReference>
<keyword evidence="3 4" id="KW-0326">Glycosidase</keyword>
<keyword evidence="8" id="KW-1185">Reference proteome</keyword>
<evidence type="ECO:0000259" key="5">
    <source>
        <dbReference type="Pfam" id="PF00251"/>
    </source>
</evidence>
<keyword evidence="2 4" id="KW-0378">Hydrolase</keyword>
<reference evidence="7 8" key="1">
    <citation type="submission" date="2019-02" db="EMBL/GenBank/DDBJ databases">
        <title>Deep-cultivation of Planctomycetes and their phenomic and genomic characterization uncovers novel biology.</title>
        <authorList>
            <person name="Wiegand S."/>
            <person name="Jogler M."/>
            <person name="Boedeker C."/>
            <person name="Pinto D."/>
            <person name="Vollmers J."/>
            <person name="Rivas-Marin E."/>
            <person name="Kohn T."/>
            <person name="Peeters S.H."/>
            <person name="Heuer A."/>
            <person name="Rast P."/>
            <person name="Oberbeckmann S."/>
            <person name="Bunk B."/>
            <person name="Jeske O."/>
            <person name="Meyerdierks A."/>
            <person name="Storesund J.E."/>
            <person name="Kallscheuer N."/>
            <person name="Luecker S."/>
            <person name="Lage O.M."/>
            <person name="Pohl T."/>
            <person name="Merkel B.J."/>
            <person name="Hornburger P."/>
            <person name="Mueller R.-W."/>
            <person name="Bruemmer F."/>
            <person name="Labrenz M."/>
            <person name="Spormann A.M."/>
            <person name="Op den Camp H."/>
            <person name="Overmann J."/>
            <person name="Amann R."/>
            <person name="Jetten M.S.M."/>
            <person name="Mascher T."/>
            <person name="Medema M.H."/>
            <person name="Devos D.P."/>
            <person name="Kaster A.-K."/>
            <person name="Ovreas L."/>
            <person name="Rohde M."/>
            <person name="Galperin M.Y."/>
            <person name="Jogler C."/>
        </authorList>
    </citation>
    <scope>NUCLEOTIDE SEQUENCE [LARGE SCALE GENOMIC DNA]</scope>
    <source>
        <strain evidence="7 8">Pan181</strain>
    </source>
</reference>
<dbReference type="InterPro" id="IPR023296">
    <property type="entry name" value="Glyco_hydro_beta-prop_sf"/>
</dbReference>
<organism evidence="7 8">
    <name type="scientific">Aeoliella mucimassa</name>
    <dbReference type="NCBI Taxonomy" id="2527972"/>
    <lineage>
        <taxon>Bacteria</taxon>
        <taxon>Pseudomonadati</taxon>
        <taxon>Planctomycetota</taxon>
        <taxon>Planctomycetia</taxon>
        <taxon>Pirellulales</taxon>
        <taxon>Lacipirellulaceae</taxon>
        <taxon>Aeoliella</taxon>
    </lineage>
</organism>
<feature type="domain" description="Glycosyl hydrolase family 32 C-terminal" evidence="6">
    <location>
        <begin position="615"/>
        <end position="730"/>
    </location>
</feature>
<dbReference type="Gene3D" id="2.60.120.560">
    <property type="entry name" value="Exo-inulinase, domain 1"/>
    <property type="match status" value="1"/>
</dbReference>
<dbReference type="EMBL" id="CP036278">
    <property type="protein sequence ID" value="QDU58341.1"/>
    <property type="molecule type" value="Genomic_DNA"/>
</dbReference>
<proteinExistence type="inferred from homology"/>
<evidence type="ECO:0000259" key="6">
    <source>
        <dbReference type="Pfam" id="PF08244"/>
    </source>
</evidence>
<evidence type="ECO:0000313" key="8">
    <source>
        <dbReference type="Proteomes" id="UP000315750"/>
    </source>
</evidence>
<dbReference type="InterPro" id="IPR013320">
    <property type="entry name" value="ConA-like_dom_sf"/>
</dbReference>
<dbReference type="Pfam" id="PF00251">
    <property type="entry name" value="Glyco_hydro_32N"/>
    <property type="match status" value="1"/>
</dbReference>